<feature type="compositionally biased region" description="Polar residues" evidence="3">
    <location>
        <begin position="160"/>
        <end position="169"/>
    </location>
</feature>
<evidence type="ECO:0000259" key="5">
    <source>
        <dbReference type="PROSITE" id="PS50025"/>
    </source>
</evidence>
<dbReference type="InterPro" id="IPR013320">
    <property type="entry name" value="ConA-like_dom_sf"/>
</dbReference>
<organism evidence="7 8">
    <name type="scientific">Parthenolecanium corni</name>
    <dbReference type="NCBI Taxonomy" id="536013"/>
    <lineage>
        <taxon>Eukaryota</taxon>
        <taxon>Metazoa</taxon>
        <taxon>Ecdysozoa</taxon>
        <taxon>Arthropoda</taxon>
        <taxon>Hexapoda</taxon>
        <taxon>Insecta</taxon>
        <taxon>Pterygota</taxon>
        <taxon>Neoptera</taxon>
        <taxon>Paraneoptera</taxon>
        <taxon>Hemiptera</taxon>
        <taxon>Sternorrhyncha</taxon>
        <taxon>Coccoidea</taxon>
        <taxon>Coccidae</taxon>
        <taxon>Parthenolecanium</taxon>
    </lineage>
</organism>
<feature type="domain" description="Laminin G" evidence="5">
    <location>
        <begin position="1516"/>
        <end position="1719"/>
    </location>
</feature>
<feature type="domain" description="EGF-like" evidence="6">
    <location>
        <begin position="798"/>
        <end position="836"/>
    </location>
</feature>
<keyword evidence="8" id="KW-1185">Reference proteome</keyword>
<keyword evidence="1 2" id="KW-1015">Disulfide bond</keyword>
<name>A0AAN9T5W2_9HEMI</name>
<accession>A0AAN9T5W2</accession>
<dbReference type="SMART" id="SM00282">
    <property type="entry name" value="LamG"/>
    <property type="match status" value="6"/>
</dbReference>
<dbReference type="PROSITE" id="PS01186">
    <property type="entry name" value="EGF_2"/>
    <property type="match status" value="1"/>
</dbReference>
<dbReference type="PROSITE" id="PS50026">
    <property type="entry name" value="EGF_3"/>
    <property type="match status" value="3"/>
</dbReference>
<feature type="domain" description="EGF-like" evidence="6">
    <location>
        <begin position="1476"/>
        <end position="1514"/>
    </location>
</feature>
<protein>
    <submittedName>
        <fullName evidence="7">Uncharacterized protein</fullName>
    </submittedName>
</protein>
<keyword evidence="4" id="KW-0472">Membrane</keyword>
<dbReference type="InterPro" id="IPR050372">
    <property type="entry name" value="Neurexin-related_CASP"/>
</dbReference>
<dbReference type="FunFam" id="2.10.25.10:FF:000459">
    <property type="entry name" value="Axotactin, isoform B"/>
    <property type="match status" value="1"/>
</dbReference>
<sequence length="1991" mass="224770">MRPGSAWSVNVRLLKNMNANCDFAKQLSSWVTRRAVSCVIPIFFSTQLWGGRGEGTLSSNMYVYMISIVMLVKISGTSCGQREEPVTNLSFMDPLNVTEKSFISPTKRPQVPAADSPKPRLHSSSSKPDRLSRSNGTRQDKLSARADMLRADKPNGRVHPSNSRAGRSKLRSNFTVTSYSPISDRGVELTFAESGNGTVFMMVRGNAFIQLDGEAIPTFQLRLCREISFQFRTRLPHGLLVYHSVKNRPEGSPPYALYVIVEKGQLKVVHVFGKHSTSVTVGKGLNRDTWHSVIVRIDVHGAKLLAKVDNESAEINLQGLDASLNYGISMDLMSVVLIGGLSPEEKLHGVKYIIESFVGCIKNIILSAGKAASDLLPINPLIATKHENVEEGCIDKCTTEKNLCFFGSKCMNHYRELSCDCFGTLYEGELCDIYMATTLTLRGSSYVSYRVYDWKDRVHSKVNRISLQFKTRFDDSALFHASGEDQKFHHISVSIHNGTVIVEVDLGDNGPIDVNLGENVNCNKWFNLTILHSSNVINVSLNEIQKTIYIKGTMNYIYIDPEIYIGGGPELHKKKGLKSNNFFVGSLKYVFFNDISILYELKRGNPKVHYIGLLEPEYADSNVDSIPITFPFHSSHIRWYHNHPSQLFLKFDFKSYKNLAVLAAAEVTTENGVGYWEVKVVNEEVRFELVSNMVLNNTQLVTVKYDNTKNVWHSLDLRYFKGDLNLTIDNKHKMSHKFGLRFNLSQDIIVGSGVNGKTNVGLIGCLKNVSINKQLLEPRYLVRTDHMVGEVSIDNCQLLDPCQRPDACKHGGKCSVKDDEVHCDCSGTGYIGKNCHFAKFRKTCEELALLGFTQPDVYLIDIDGNGKFPPAHVKCEFQSLEDWKTKTIVEHNLPSQIDVRSAAETDFSFTIKYREFTAEMLNELISHSLNCSQHIKYDCFKAPLELHSATWFQSAAGEDFIDFIGNVKRGSCPCSENRTCTNVDLSCNCDVSEGKWLSDEGFYITPKSLGITKMVFLQQKDLEKNALGRITLGPLECVEANTQRYVVTFTTSQSYIEVPGWRKGDIAFSFRTTGEKAILLYQPPIRPHYPSFMVVLTSDFELTFNFTLNTGETREIEIKSQRRLNGGEWQKVWIDYNKHHVRFMINTDYQMVNLTHPEVFGPFEGSMFIGGAVDTLVVKGSEYPGLVGCFRGLVVNGEILDIYSYMSVHLSDIIKECKPKCDPNPCKNGAKCKELWNRFECVCENPWAYSGTYCEENINIAGITMLFREVFVKKNYFSNNVTDVEKAKFAMSFNSSILMNIRTYDTNSVILYVNDHLNNFVHIYITDGKMVTFMFNYEKTIMNASVVCPGLNNGKSVQLAIVRREHNTTFHVNEYNMTLAVGVKLLTEYTNKPWTNPELEVLSPQRPPAPPTDYLQVNIGGYDSDNLLSVHNQTKSIGYVGCIRGLKIGNNVIKLIDPVNNTTNQTEINGILVGCRMKCDERPCKNQGICIEDFQKGESRCACEHTSYYGDYCALEKGADFSGESVLQRKFFLEGPVTQIRVQLAFSSSDKREKKTALLLLQTENKRSYYLLVALGAEGELIFEEDREGAIGAYGVHLKDRSFLNGARHSVYYKRVENTTTLLIDREPVTIGRIPTLSFTDTDDSHNMTVADNEVQIGGVNTSDPRFGSYRSYSGCLSNVYIEVNNNSMRPLDEYMLFTKAGSEKVNVTNSQGVRSAQCAVFDVMRKPPSGPSLNISFAEVDAWVEDPPERVQYTSLYADVSKEEENASIIIFILSASILIIGALFVMYHAYRTHRRWKIKKEEETEMEIRRSKRQSLQYQESVLSTPLIVVGYKPAISLSDEAKRIIPNGIDIKPAIKTIPSTKYFKIADKEEVDVETRDFKDKERPKSRIKSRADRDLMYESIEEVAESHDEIVEELRNGRPTKSVEIREVHEERETNGKVDSLENDENENTCFVPKKSKIKVMEVDVEVLQPKNQNKVLVCSNGTDLR</sequence>
<dbReference type="SMART" id="SM00181">
    <property type="entry name" value="EGF"/>
    <property type="match status" value="4"/>
</dbReference>
<feature type="domain" description="Laminin G" evidence="5">
    <location>
        <begin position="436"/>
        <end position="619"/>
    </location>
</feature>
<feature type="disulfide bond" evidence="2">
    <location>
        <begin position="1484"/>
        <end position="1501"/>
    </location>
</feature>
<feature type="domain" description="Laminin G" evidence="5">
    <location>
        <begin position="198"/>
        <end position="393"/>
    </location>
</feature>
<evidence type="ECO:0000313" key="8">
    <source>
        <dbReference type="Proteomes" id="UP001367676"/>
    </source>
</evidence>
<evidence type="ECO:0000256" key="4">
    <source>
        <dbReference type="SAM" id="Phobius"/>
    </source>
</evidence>
<feature type="domain" description="EGF-like" evidence="6">
    <location>
        <begin position="1218"/>
        <end position="1255"/>
    </location>
</feature>
<dbReference type="PROSITE" id="PS50025">
    <property type="entry name" value="LAM_G_DOMAIN"/>
    <property type="match status" value="6"/>
</dbReference>
<proteinExistence type="predicted"/>
<dbReference type="Pfam" id="PF00008">
    <property type="entry name" value="EGF"/>
    <property type="match status" value="1"/>
</dbReference>
<evidence type="ECO:0000256" key="3">
    <source>
        <dbReference type="SAM" id="MobiDB-lite"/>
    </source>
</evidence>
<dbReference type="Gene3D" id="2.60.120.200">
    <property type="match status" value="6"/>
</dbReference>
<dbReference type="Gene3D" id="2.10.25.10">
    <property type="entry name" value="Laminin"/>
    <property type="match status" value="3"/>
</dbReference>
<keyword evidence="2" id="KW-0245">EGF-like domain</keyword>
<dbReference type="EMBL" id="JBBCAQ010000037">
    <property type="protein sequence ID" value="KAK7573636.1"/>
    <property type="molecule type" value="Genomic_DNA"/>
</dbReference>
<dbReference type="InterPro" id="IPR009030">
    <property type="entry name" value="Growth_fac_rcpt_cys_sf"/>
</dbReference>
<comment type="caution">
    <text evidence="7">The sequence shown here is derived from an EMBL/GenBank/DDBJ whole genome shotgun (WGS) entry which is preliminary data.</text>
</comment>
<gene>
    <name evidence="7" type="ORF">V9T40_010827</name>
</gene>
<dbReference type="SUPFAM" id="SSF49899">
    <property type="entry name" value="Concanavalin A-like lectins/glucanases"/>
    <property type="match status" value="6"/>
</dbReference>
<evidence type="ECO:0000259" key="6">
    <source>
        <dbReference type="PROSITE" id="PS50026"/>
    </source>
</evidence>
<dbReference type="Proteomes" id="UP001367676">
    <property type="component" value="Unassembled WGS sequence"/>
</dbReference>
<keyword evidence="4" id="KW-0812">Transmembrane</keyword>
<dbReference type="Pfam" id="PF02210">
    <property type="entry name" value="Laminin_G_2"/>
    <property type="match status" value="6"/>
</dbReference>
<reference evidence="7 8" key="1">
    <citation type="submission" date="2024-03" db="EMBL/GenBank/DDBJ databases">
        <title>Adaptation during the transition from Ophiocordyceps entomopathogen to insect associate is accompanied by gene loss and intensified selection.</title>
        <authorList>
            <person name="Ward C.M."/>
            <person name="Onetto C.A."/>
            <person name="Borneman A.R."/>
        </authorList>
    </citation>
    <scope>NUCLEOTIDE SEQUENCE [LARGE SCALE GENOMIC DNA]</scope>
    <source>
        <strain evidence="7">AWRI1</strain>
        <tissue evidence="7">Single Adult Female</tissue>
    </source>
</reference>
<dbReference type="InterPro" id="IPR000742">
    <property type="entry name" value="EGF"/>
</dbReference>
<dbReference type="PANTHER" id="PTHR15036:SF49">
    <property type="entry name" value="AXOTACTIN"/>
    <property type="match status" value="1"/>
</dbReference>
<feature type="domain" description="Laminin G" evidence="5">
    <location>
        <begin position="617"/>
        <end position="796"/>
    </location>
</feature>
<comment type="caution">
    <text evidence="2">Lacks conserved residue(s) required for the propagation of feature annotation.</text>
</comment>
<evidence type="ECO:0000256" key="2">
    <source>
        <dbReference type="PROSITE-ProRule" id="PRU00076"/>
    </source>
</evidence>
<feature type="domain" description="Laminin G" evidence="5">
    <location>
        <begin position="1045"/>
        <end position="1217"/>
    </location>
</feature>
<dbReference type="InterPro" id="IPR001791">
    <property type="entry name" value="Laminin_G"/>
</dbReference>
<dbReference type="CDD" id="cd00110">
    <property type="entry name" value="LamG"/>
    <property type="match status" value="4"/>
</dbReference>
<keyword evidence="4" id="KW-1133">Transmembrane helix</keyword>
<evidence type="ECO:0000256" key="1">
    <source>
        <dbReference type="ARBA" id="ARBA00023157"/>
    </source>
</evidence>
<feature type="region of interest" description="Disordered" evidence="3">
    <location>
        <begin position="102"/>
        <end position="169"/>
    </location>
</feature>
<dbReference type="PANTHER" id="PTHR15036">
    <property type="entry name" value="PIKACHURIN-LIKE PROTEIN"/>
    <property type="match status" value="1"/>
</dbReference>
<dbReference type="GO" id="GO:0016020">
    <property type="term" value="C:membrane"/>
    <property type="evidence" value="ECO:0007669"/>
    <property type="project" value="UniProtKB-SubCell"/>
</dbReference>
<feature type="compositionally biased region" description="Basic and acidic residues" evidence="3">
    <location>
        <begin position="127"/>
        <end position="155"/>
    </location>
</feature>
<dbReference type="CDD" id="cd00054">
    <property type="entry name" value="EGF_CA"/>
    <property type="match status" value="2"/>
</dbReference>
<evidence type="ECO:0000313" key="7">
    <source>
        <dbReference type="EMBL" id="KAK7573636.1"/>
    </source>
</evidence>
<dbReference type="SUPFAM" id="SSF57184">
    <property type="entry name" value="Growth factor receptor domain"/>
    <property type="match status" value="1"/>
</dbReference>
<dbReference type="Gene3D" id="2.60.120.1000">
    <property type="match status" value="1"/>
</dbReference>
<feature type="transmembrane region" description="Helical" evidence="4">
    <location>
        <begin position="1770"/>
        <end position="1792"/>
    </location>
</feature>
<feature type="domain" description="Laminin G" evidence="5">
    <location>
        <begin position="1271"/>
        <end position="1475"/>
    </location>
</feature>